<organism evidence="1 2">
    <name type="scientific">Pluteus cervinus</name>
    <dbReference type="NCBI Taxonomy" id="181527"/>
    <lineage>
        <taxon>Eukaryota</taxon>
        <taxon>Fungi</taxon>
        <taxon>Dikarya</taxon>
        <taxon>Basidiomycota</taxon>
        <taxon>Agaricomycotina</taxon>
        <taxon>Agaricomycetes</taxon>
        <taxon>Agaricomycetidae</taxon>
        <taxon>Agaricales</taxon>
        <taxon>Pluteineae</taxon>
        <taxon>Pluteaceae</taxon>
        <taxon>Pluteus</taxon>
    </lineage>
</organism>
<accession>A0ACD3A3I3</accession>
<keyword evidence="2" id="KW-1185">Reference proteome</keyword>
<proteinExistence type="predicted"/>
<evidence type="ECO:0000313" key="1">
    <source>
        <dbReference type="EMBL" id="TFK60211.1"/>
    </source>
</evidence>
<name>A0ACD3A3I3_9AGAR</name>
<evidence type="ECO:0000313" key="2">
    <source>
        <dbReference type="Proteomes" id="UP000308600"/>
    </source>
</evidence>
<sequence>MTTSISCGLLSLSSSPMTQPPSAAFLSICTQQLRVRERFSTQQPAPILTVQLLPLQVISENTPPTPPFSMHFACVEYDVVLHPHL</sequence>
<dbReference type="EMBL" id="ML208812">
    <property type="protein sequence ID" value="TFK60211.1"/>
    <property type="molecule type" value="Genomic_DNA"/>
</dbReference>
<dbReference type="Proteomes" id="UP000308600">
    <property type="component" value="Unassembled WGS sequence"/>
</dbReference>
<reference evidence="1 2" key="1">
    <citation type="journal article" date="2019" name="Nat. Ecol. Evol.">
        <title>Megaphylogeny resolves global patterns of mushroom evolution.</title>
        <authorList>
            <person name="Varga T."/>
            <person name="Krizsan K."/>
            <person name="Foldi C."/>
            <person name="Dima B."/>
            <person name="Sanchez-Garcia M."/>
            <person name="Sanchez-Ramirez S."/>
            <person name="Szollosi G.J."/>
            <person name="Szarkandi J.G."/>
            <person name="Papp V."/>
            <person name="Albert L."/>
            <person name="Andreopoulos W."/>
            <person name="Angelini C."/>
            <person name="Antonin V."/>
            <person name="Barry K.W."/>
            <person name="Bougher N.L."/>
            <person name="Buchanan P."/>
            <person name="Buyck B."/>
            <person name="Bense V."/>
            <person name="Catcheside P."/>
            <person name="Chovatia M."/>
            <person name="Cooper J."/>
            <person name="Damon W."/>
            <person name="Desjardin D."/>
            <person name="Finy P."/>
            <person name="Geml J."/>
            <person name="Haridas S."/>
            <person name="Hughes K."/>
            <person name="Justo A."/>
            <person name="Karasinski D."/>
            <person name="Kautmanova I."/>
            <person name="Kiss B."/>
            <person name="Kocsube S."/>
            <person name="Kotiranta H."/>
            <person name="LaButti K.M."/>
            <person name="Lechner B.E."/>
            <person name="Liimatainen K."/>
            <person name="Lipzen A."/>
            <person name="Lukacs Z."/>
            <person name="Mihaltcheva S."/>
            <person name="Morgado L.N."/>
            <person name="Niskanen T."/>
            <person name="Noordeloos M.E."/>
            <person name="Ohm R.A."/>
            <person name="Ortiz-Santana B."/>
            <person name="Ovrebo C."/>
            <person name="Racz N."/>
            <person name="Riley R."/>
            <person name="Savchenko A."/>
            <person name="Shiryaev A."/>
            <person name="Soop K."/>
            <person name="Spirin V."/>
            <person name="Szebenyi C."/>
            <person name="Tomsovsky M."/>
            <person name="Tulloss R.E."/>
            <person name="Uehling J."/>
            <person name="Grigoriev I.V."/>
            <person name="Vagvolgyi C."/>
            <person name="Papp T."/>
            <person name="Martin F.M."/>
            <person name="Miettinen O."/>
            <person name="Hibbett D.S."/>
            <person name="Nagy L.G."/>
        </authorList>
    </citation>
    <scope>NUCLEOTIDE SEQUENCE [LARGE SCALE GENOMIC DNA]</scope>
    <source>
        <strain evidence="1 2">NL-1719</strain>
    </source>
</reference>
<gene>
    <name evidence="1" type="ORF">BDN72DRAFT_541322</name>
</gene>
<protein>
    <submittedName>
        <fullName evidence="1">Uncharacterized protein</fullName>
    </submittedName>
</protein>